<accession>A0A915CAS8</accession>
<dbReference type="Proteomes" id="UP000887569">
    <property type="component" value="Unplaced"/>
</dbReference>
<evidence type="ECO:0000313" key="2">
    <source>
        <dbReference type="WBParaSite" id="PgR111X_g019_t01"/>
    </source>
</evidence>
<name>A0A915CAS8_PARUN</name>
<dbReference type="AlphaFoldDB" id="A0A915CAS8"/>
<proteinExistence type="predicted"/>
<keyword evidence="1" id="KW-1185">Reference proteome</keyword>
<reference evidence="2" key="1">
    <citation type="submission" date="2022-11" db="UniProtKB">
        <authorList>
            <consortium name="WormBaseParasite"/>
        </authorList>
    </citation>
    <scope>IDENTIFICATION</scope>
</reference>
<organism evidence="1 2">
    <name type="scientific">Parascaris univalens</name>
    <name type="common">Nematode worm</name>
    <dbReference type="NCBI Taxonomy" id="6257"/>
    <lineage>
        <taxon>Eukaryota</taxon>
        <taxon>Metazoa</taxon>
        <taxon>Ecdysozoa</taxon>
        <taxon>Nematoda</taxon>
        <taxon>Chromadorea</taxon>
        <taxon>Rhabditida</taxon>
        <taxon>Spirurina</taxon>
        <taxon>Ascaridomorpha</taxon>
        <taxon>Ascaridoidea</taxon>
        <taxon>Ascarididae</taxon>
        <taxon>Parascaris</taxon>
    </lineage>
</organism>
<sequence>MHAYTTVVDALKKRYARPEAVVKASYDEIEDLPQPRESQPAELTENTGHILGLLDHHNEQTNMHPIQRITERKLRKIVLVKLEQAKAVTREWTVDLMRENIAAMVTANENIARARYPTIRYRNVGSERKM</sequence>
<protein>
    <submittedName>
        <fullName evidence="2">Uncharacterized protein</fullName>
    </submittedName>
</protein>
<evidence type="ECO:0000313" key="1">
    <source>
        <dbReference type="Proteomes" id="UP000887569"/>
    </source>
</evidence>
<dbReference type="WBParaSite" id="PgR111X_g019_t01">
    <property type="protein sequence ID" value="PgR111X_g019_t01"/>
    <property type="gene ID" value="PgR111X_g019"/>
</dbReference>